<reference evidence="3" key="1">
    <citation type="submission" date="2010-02" db="EMBL/GenBank/DDBJ databases">
        <title>Complete sequence of Desulfurivibrio alkaliphilus AHT2.</title>
        <authorList>
            <consortium name="US DOE Joint Genome Institute"/>
            <person name="Pitluck S."/>
            <person name="Chertkov O."/>
            <person name="Detter J.C."/>
            <person name="Han C."/>
            <person name="Tapia R."/>
            <person name="Larimer F."/>
            <person name="Land M."/>
            <person name="Hauser L."/>
            <person name="Kyrpides N."/>
            <person name="Mikhailova N."/>
            <person name="Sorokin D.Y."/>
            <person name="Muyzer G."/>
            <person name="Woyke T."/>
        </authorList>
    </citation>
    <scope>NUCLEOTIDE SEQUENCE [LARGE SCALE GENOMIC DNA]</scope>
    <source>
        <strain evidence="3">DSM 19089 / UNIQEM U267 / AHT2</strain>
    </source>
</reference>
<dbReference type="OrthoDB" id="7156875at2"/>
<dbReference type="EMBL" id="CP001940">
    <property type="protein sequence ID" value="ADH86943.1"/>
    <property type="molecule type" value="Genomic_DNA"/>
</dbReference>
<dbReference type="eggNOG" id="COG3419">
    <property type="taxonomic scope" value="Bacteria"/>
</dbReference>
<dbReference type="STRING" id="589865.DaAHT2_2278"/>
<gene>
    <name evidence="2" type="ordered locus">DaAHT2_2278</name>
</gene>
<name>D6Z6V6_DESAT</name>
<feature type="signal peptide" evidence="1">
    <location>
        <begin position="1"/>
        <end position="31"/>
    </location>
</feature>
<evidence type="ECO:0000313" key="3">
    <source>
        <dbReference type="Proteomes" id="UP000001508"/>
    </source>
</evidence>
<dbReference type="RefSeq" id="WP_013164457.1">
    <property type="nucleotide sequence ID" value="NC_014216.1"/>
</dbReference>
<accession>D6Z6V6</accession>
<dbReference type="HOGENOM" id="CLU_001890_4_0_7"/>
<evidence type="ECO:0000313" key="2">
    <source>
        <dbReference type="EMBL" id="ADH86943.1"/>
    </source>
</evidence>
<dbReference type="KEGG" id="dak:DaAHT2_2278"/>
<dbReference type="Proteomes" id="UP000001508">
    <property type="component" value="Chromosome"/>
</dbReference>
<feature type="chain" id="PRO_5003091389" evidence="1">
    <location>
        <begin position="32"/>
        <end position="1572"/>
    </location>
</feature>
<keyword evidence="1" id="KW-0732">Signal</keyword>
<evidence type="ECO:0000256" key="1">
    <source>
        <dbReference type="SAM" id="SignalP"/>
    </source>
</evidence>
<sequence>MTAKVKKCKTALVTGILALLALLLPAAPALADYCYSDDPDKVPPFLTPGVDPNMLMIIDNSASMYDLAYVHDPRYCYDETYDTDQIYTGYFTVDGWYRYDFDSERFVAAAPEAGCTEANYRKGLVGSREICLEISTGVDIDGDPVVTLESFAARGNYLNWTAASKMDIEKEILTGGKYEDDALVMESRGCLEKRFVKQTTISPAGSDGSGSHHLAVAVRPPTPMEQLTNPDDHTTRIEIFPVNDSDGAYDHEACQNAVEEMRKDSPNLGALKGYIDDCFDYRSGTAGDHTVASQAALNHAIQTCWFIVKHDDPGSITVGDINRSINACEQIYEGNGPPGIDPKDITTDHMGYMCFGNYNAKRLGHGGDHPVHVSGYIGYCWDHSAVTWRPNDKIQNDGWSANTYDSVNACVKDGLLRYCGVIDVPPVTDPSDQVTGVGDDTGEFWNLPAVLVDSGVISQIGHPIAVLQGRLATPEAPSGLLQEFANDLRMGAMVFNRDGAAYECTLSDTLYACDDNVRDGGRVIQPVGQGEAHTASLVAAVNAIVADTWTPLAETMYNAIGYYLQDENMRLHEDDFSIGPGHAPITAWCQPNNILLITDGAPTADLNPQMVNFASSLNYNLGSGTCDALHGSTWLDDLARYAYSGLAEDESLNFAAPDSIAEEEYRPIFTHVVAVGDFRDDDADKCSPHNLLAETAESGGTKLYQAVNLSELETYLREAFRNIRAGAAAGSAASVISATRSGEGAVYQAIFWPDKFDNLDNEINWAGEVQALLVDTHGKLYEDSNQNRLLDPCADPNDDSGDCDRPVTVFHHPGAGTSMACLGVWDEESNSCAGDVREISDVNYLWSANDWLTTVSGGSITGNRNDYLHKDRSRYIFTWHDGNNDGIVQSTEILPFEADEITNLGAAVYQDFGVNTEAEAANVINWIRGLDQAGLRSRQIMHNGELATWRLGDVVHSTPTVVARPAEGYHFLYRDSSYARFVNRHTNRRHMIYFGGNDGMLHAVNGGFFEPGQNKFCLTPDCTGEEGDQAIPLGAEMWAYVPYNLWPHLKCLTDPDYGHKYYVDLVPRIFDVQIFEDQDENIYTDGWGTILVGGMRFGGETVELNGKTFSSAFFILDITDPEKPPRLLAEMTFSQDDLMAMGFTTAVPTVVPMVQGDTSEWYLVLGSGPTNVKGESDQHGSIGVISLGELVHSSNPVPFRIPDTPPGDTFDQQTGSFTLPDANSSVSELITADFGLNYLANAVYFGTVSGNFNDGWGGKMYRLVTDSRDPEGNQELTTPDQWPTLLDTEPNPVALIDVGQPVTAGASISFDYYNYWVYFGTGRLYNSDDYNDDDIFHYYGIKEPRNCSVAGSFTWETVANQDYLSTNPDLNTAIPGNRGLLRVDQIEVQANRLASAAGLECSDDSDCLPSEVEYFAQLQDYIAGFGCTAPLAEQGVDGWYRKFHREGERNLGQATILGGLLTYSAYLPNEDICNPEGTSDLYALYFQTGTAWHRSIFGRTLEEGEWVDYRVLVGPGLATTPSLHVGADTGAKAFLQTSTGAIISIDQPELPFEDHRPGRAWWRELYRNILTD</sequence>
<dbReference type="InParanoid" id="D6Z6V6"/>
<organism evidence="2 3">
    <name type="scientific">Desulfurivibrio alkaliphilus (strain DSM 19089 / UNIQEM U267 / AHT2)</name>
    <dbReference type="NCBI Taxonomy" id="589865"/>
    <lineage>
        <taxon>Bacteria</taxon>
        <taxon>Pseudomonadati</taxon>
        <taxon>Thermodesulfobacteriota</taxon>
        <taxon>Desulfobulbia</taxon>
        <taxon>Desulfobulbales</taxon>
        <taxon>Desulfobulbaceae</taxon>
        <taxon>Desulfurivibrio</taxon>
    </lineage>
</organism>
<keyword evidence="3" id="KW-1185">Reference proteome</keyword>
<proteinExistence type="predicted"/>
<protein>
    <submittedName>
        <fullName evidence="2">Tfp pilus assembly protein tip-associated adhesin PilY1-like protein</fullName>
    </submittedName>
</protein>